<dbReference type="AlphaFoldDB" id="A0A9X5GQZ2"/>
<evidence type="ECO:0000259" key="1">
    <source>
        <dbReference type="Pfam" id="PF12957"/>
    </source>
</evidence>
<dbReference type="InterPro" id="IPR024559">
    <property type="entry name" value="DUF3846"/>
</dbReference>
<dbReference type="Pfam" id="PF12957">
    <property type="entry name" value="DUF3846"/>
    <property type="match status" value="1"/>
</dbReference>
<comment type="caution">
    <text evidence="2">The sequence shown here is derived from an EMBL/GenBank/DDBJ whole genome shotgun (WGS) entry which is preliminary data.</text>
</comment>
<dbReference type="RefSeq" id="WP_160558720.1">
    <property type="nucleotide sequence ID" value="NZ_QZDT01000003.1"/>
</dbReference>
<dbReference type="EMBL" id="QZDT01000003">
    <property type="protein sequence ID" value="NBJ91631.1"/>
    <property type="molecule type" value="Genomic_DNA"/>
</dbReference>
<dbReference type="Proteomes" id="UP001154420">
    <property type="component" value="Unassembled WGS sequence"/>
</dbReference>
<protein>
    <submittedName>
        <fullName evidence="2">DUF3846 domain-containing protein</fullName>
    </submittedName>
</protein>
<keyword evidence="3" id="KW-1185">Reference proteome</keyword>
<reference evidence="2" key="1">
    <citation type="submission" date="2018-09" db="EMBL/GenBank/DDBJ databases">
        <title>Murine metabolic-syndrome-specific gut microbial biobank.</title>
        <authorList>
            <person name="Liu C."/>
        </authorList>
    </citation>
    <scope>NUCLEOTIDE SEQUENCE</scope>
    <source>
        <strain evidence="2">D42-62</strain>
    </source>
</reference>
<gene>
    <name evidence="2" type="ORF">D5281_03250</name>
</gene>
<organism evidence="2 3">
    <name type="scientific">Parablautia muri</name>
    <dbReference type="NCBI Taxonomy" id="2320879"/>
    <lineage>
        <taxon>Bacteria</taxon>
        <taxon>Bacillati</taxon>
        <taxon>Bacillota</taxon>
        <taxon>Clostridia</taxon>
        <taxon>Lachnospirales</taxon>
        <taxon>Lachnospiraceae</taxon>
        <taxon>Parablautia</taxon>
    </lineage>
</organism>
<evidence type="ECO:0000313" key="2">
    <source>
        <dbReference type="EMBL" id="NBJ91631.1"/>
    </source>
</evidence>
<name>A0A9X5GQZ2_9FIRM</name>
<sequence length="137" mass="15421">MKLKVIIARPGEKAAVEEIAPGYGSLEQIVGGELEFSTPIMNDVVVVCDRQGKEKGKMPNRFYFGDMSIPFIRDGQEVDVFAGTIVIIGHRKGKEMLDSLTESEVDLFMDIYGEPQFITDWRGLEGADYRNDRSHYV</sequence>
<dbReference type="OrthoDB" id="9813511at2"/>
<accession>A0A9X5GQZ2</accession>
<proteinExistence type="predicted"/>
<feature type="domain" description="DUF3846" evidence="1">
    <location>
        <begin position="4"/>
        <end position="111"/>
    </location>
</feature>
<evidence type="ECO:0000313" key="3">
    <source>
        <dbReference type="Proteomes" id="UP001154420"/>
    </source>
</evidence>